<dbReference type="SMART" id="SM00239">
    <property type="entry name" value="C2"/>
    <property type="match status" value="2"/>
</dbReference>
<dbReference type="InterPro" id="IPR037768">
    <property type="entry name" value="C2B_Copine"/>
</dbReference>
<protein>
    <submittedName>
        <fullName evidence="5 6">Copine-3</fullName>
    </submittedName>
</protein>
<evidence type="ECO:0000256" key="1">
    <source>
        <dbReference type="ARBA" id="ARBA00009048"/>
    </source>
</evidence>
<evidence type="ECO:0000313" key="7">
    <source>
        <dbReference type="RefSeq" id="XP_035826872.1"/>
    </source>
</evidence>
<evidence type="ECO:0000313" key="4">
    <source>
        <dbReference type="Proteomes" id="UP000694888"/>
    </source>
</evidence>
<sequence>MASHQPGYLGYGAANQLVQKVELRVSCKNLLNKDVTSKSDPCAVLYFKEGGKFREFARTENVKNELDPKFVTPFNVEYHFEAVQNIRIRIYDVDNSTEELSDDDFLGQIECSLGQVVSSSPYTKPLQKKSGEVLTNSIIVITAEEVKEGCELAMMRFRAKKLDNKDFMGKSDPFLEVSVPQADGNWQVIHRTEVVKDNLNPEWRPFTVRVQTLCGNDPSRPIRFSVFDWDGDGSHDLIGNFTSTYEELKKAIDSEVTWPCINEKKKEKKKSYKDSGSVSLSTLKIKKEYSFLDFIFGGLQINLTFGVDFTGSNGNPRQPGTLHFIDFQNPNEYMQAIRAVGNVLQDYDSDKLFPALGFGAGIPPNNQVSFEFPLNFNPQNPFCAGIQGVLDTYVNCMQHIQLYGPTNVAPIIHHVARFAAQAQQWEMQGKGAGMYYILLLLTDGILSDMGDVRNAIVYASGLPMSIIIVGVGLADFSDMNQLDGDDGVLKSTSREPVKRDIVQFVPFRDFKNSSPADLARHVLAEVPKQVTGYFAMRDLPPNVVPQAGPPPPAQ</sequence>
<dbReference type="SUPFAM" id="SSF53300">
    <property type="entry name" value="vWA-like"/>
    <property type="match status" value="1"/>
</dbReference>
<comment type="similarity">
    <text evidence="1">Belongs to the copine family.</text>
</comment>
<keyword evidence="2" id="KW-0677">Repeat</keyword>
<dbReference type="GeneID" id="101858951"/>
<dbReference type="RefSeq" id="XP_035826872.1">
    <property type="nucleotide sequence ID" value="XM_035970979.1"/>
</dbReference>
<gene>
    <name evidence="5 6 7" type="primary">LOC101858951</name>
</gene>
<dbReference type="PANTHER" id="PTHR10857:SF102">
    <property type="entry name" value="C2 DOMAIN-CONTAINING PROTEIN"/>
    <property type="match status" value="1"/>
</dbReference>
<reference evidence="5 6" key="1">
    <citation type="submission" date="2025-05" db="UniProtKB">
        <authorList>
            <consortium name="RefSeq"/>
        </authorList>
    </citation>
    <scope>IDENTIFICATION</scope>
</reference>
<dbReference type="Proteomes" id="UP000694888">
    <property type="component" value="Unplaced"/>
</dbReference>
<organism evidence="4 7">
    <name type="scientific">Aplysia californica</name>
    <name type="common">California sea hare</name>
    <dbReference type="NCBI Taxonomy" id="6500"/>
    <lineage>
        <taxon>Eukaryota</taxon>
        <taxon>Metazoa</taxon>
        <taxon>Spiralia</taxon>
        <taxon>Lophotrochozoa</taxon>
        <taxon>Mollusca</taxon>
        <taxon>Gastropoda</taxon>
        <taxon>Heterobranchia</taxon>
        <taxon>Euthyneura</taxon>
        <taxon>Tectipleura</taxon>
        <taxon>Aplysiida</taxon>
        <taxon>Aplysioidea</taxon>
        <taxon>Aplysiidae</taxon>
        <taxon>Aplysia</taxon>
    </lineage>
</organism>
<dbReference type="Pfam" id="PF00168">
    <property type="entry name" value="C2"/>
    <property type="match status" value="2"/>
</dbReference>
<dbReference type="InterPro" id="IPR002035">
    <property type="entry name" value="VWF_A"/>
</dbReference>
<feature type="domain" description="C2" evidence="3">
    <location>
        <begin position="1"/>
        <end position="126"/>
    </location>
</feature>
<dbReference type="InterPro" id="IPR035892">
    <property type="entry name" value="C2_domain_sf"/>
</dbReference>
<dbReference type="SMART" id="SM00327">
    <property type="entry name" value="VWA"/>
    <property type="match status" value="1"/>
</dbReference>
<dbReference type="CDD" id="cd04048">
    <property type="entry name" value="C2A_Copine"/>
    <property type="match status" value="1"/>
</dbReference>
<feature type="domain" description="C2" evidence="3">
    <location>
        <begin position="133"/>
        <end position="259"/>
    </location>
</feature>
<dbReference type="Gene3D" id="2.60.40.150">
    <property type="entry name" value="C2 domain"/>
    <property type="match status" value="2"/>
</dbReference>
<evidence type="ECO:0000313" key="6">
    <source>
        <dbReference type="RefSeq" id="XP_005103026.1"/>
    </source>
</evidence>
<dbReference type="InterPro" id="IPR010734">
    <property type="entry name" value="Copine_C"/>
</dbReference>
<dbReference type="PANTHER" id="PTHR10857">
    <property type="entry name" value="COPINE"/>
    <property type="match status" value="1"/>
</dbReference>
<dbReference type="InterPro" id="IPR045052">
    <property type="entry name" value="Copine"/>
</dbReference>
<dbReference type="InterPro" id="IPR000008">
    <property type="entry name" value="C2_dom"/>
</dbReference>
<dbReference type="PROSITE" id="PS50004">
    <property type="entry name" value="C2"/>
    <property type="match status" value="2"/>
</dbReference>
<evidence type="ECO:0000259" key="3">
    <source>
        <dbReference type="PROSITE" id="PS50004"/>
    </source>
</evidence>
<accession>A0ABM1VWT0</accession>
<keyword evidence="4" id="KW-1185">Reference proteome</keyword>
<name>A0ABM1VWT0_APLCA</name>
<evidence type="ECO:0000256" key="2">
    <source>
        <dbReference type="ARBA" id="ARBA00022737"/>
    </source>
</evidence>
<proteinExistence type="inferred from homology"/>
<dbReference type="InterPro" id="IPR036465">
    <property type="entry name" value="vWFA_dom_sf"/>
</dbReference>
<dbReference type="RefSeq" id="XP_005103026.1">
    <property type="nucleotide sequence ID" value="XM_005102969.3"/>
</dbReference>
<dbReference type="CDD" id="cd04047">
    <property type="entry name" value="C2B_Copine"/>
    <property type="match status" value="1"/>
</dbReference>
<dbReference type="SUPFAM" id="SSF49562">
    <property type="entry name" value="C2 domain (Calcium/lipid-binding domain, CaLB)"/>
    <property type="match status" value="2"/>
</dbReference>
<dbReference type="Pfam" id="PF07002">
    <property type="entry name" value="Copine"/>
    <property type="match status" value="1"/>
</dbReference>
<dbReference type="RefSeq" id="XP_005103025.1">
    <property type="nucleotide sequence ID" value="XM_005102968.3"/>
</dbReference>
<evidence type="ECO:0000313" key="5">
    <source>
        <dbReference type="RefSeq" id="XP_005103025.1"/>
    </source>
</evidence>